<evidence type="ECO:0000256" key="3">
    <source>
        <dbReference type="SAM" id="Phobius"/>
    </source>
</evidence>
<keyword evidence="3" id="KW-0472">Membrane</keyword>
<evidence type="ECO:0000256" key="2">
    <source>
        <dbReference type="SAM" id="MobiDB-lite"/>
    </source>
</evidence>
<feature type="region of interest" description="Disordered" evidence="2">
    <location>
        <begin position="149"/>
        <end position="181"/>
    </location>
</feature>
<gene>
    <name evidence="4" type="ORF">F0U60_08535</name>
</gene>
<sequence length="181" mass="19446">MDGTRRSDPVVRRLTVLVIIQGVFLALMLVAGLFALRALAEVRQAVGRFPGEELGQMAKALERTDDLARQLTARQESLAAALDHRADQTLAEIKRLRQRRQDLAEVKGGPIDTAAQAIQMTQLMADQMLVMLDHVAWSQRGMAQALKPLEAQREAQGTGGSGATDGAPNAGAGQGQKPGTR</sequence>
<proteinExistence type="predicted"/>
<evidence type="ECO:0000313" key="4">
    <source>
        <dbReference type="EMBL" id="WNG44146.1"/>
    </source>
</evidence>
<organism evidence="4 5">
    <name type="scientific">Archangium minus</name>
    <dbReference type="NCBI Taxonomy" id="83450"/>
    <lineage>
        <taxon>Bacteria</taxon>
        <taxon>Pseudomonadati</taxon>
        <taxon>Myxococcota</taxon>
        <taxon>Myxococcia</taxon>
        <taxon>Myxococcales</taxon>
        <taxon>Cystobacterineae</taxon>
        <taxon>Archangiaceae</taxon>
        <taxon>Archangium</taxon>
    </lineage>
</organism>
<keyword evidence="3" id="KW-1133">Transmembrane helix</keyword>
<keyword evidence="1" id="KW-0175">Coiled coil</keyword>
<keyword evidence="5" id="KW-1185">Reference proteome</keyword>
<keyword evidence="3" id="KW-0812">Transmembrane</keyword>
<dbReference type="EMBL" id="CP043494">
    <property type="protein sequence ID" value="WNG44146.1"/>
    <property type="molecule type" value="Genomic_DNA"/>
</dbReference>
<feature type="coiled-coil region" evidence="1">
    <location>
        <begin position="79"/>
        <end position="106"/>
    </location>
</feature>
<reference evidence="4 5" key="1">
    <citation type="submission" date="2019-08" db="EMBL/GenBank/DDBJ databases">
        <title>Archangium and Cystobacter genomes.</title>
        <authorList>
            <person name="Chen I.-C.K."/>
            <person name="Wielgoss S."/>
        </authorList>
    </citation>
    <scope>NUCLEOTIDE SEQUENCE [LARGE SCALE GENOMIC DNA]</scope>
    <source>
        <strain evidence="4 5">Cbm 6</strain>
    </source>
</reference>
<dbReference type="Proteomes" id="UP001611383">
    <property type="component" value="Chromosome"/>
</dbReference>
<name>A0ABY9WK03_9BACT</name>
<evidence type="ECO:0008006" key="6">
    <source>
        <dbReference type="Google" id="ProtNLM"/>
    </source>
</evidence>
<feature type="transmembrane region" description="Helical" evidence="3">
    <location>
        <begin position="14"/>
        <end position="36"/>
    </location>
</feature>
<feature type="compositionally biased region" description="Gly residues" evidence="2">
    <location>
        <begin position="172"/>
        <end position="181"/>
    </location>
</feature>
<evidence type="ECO:0000256" key="1">
    <source>
        <dbReference type="SAM" id="Coils"/>
    </source>
</evidence>
<evidence type="ECO:0000313" key="5">
    <source>
        <dbReference type="Proteomes" id="UP001611383"/>
    </source>
</evidence>
<protein>
    <recommendedName>
        <fullName evidence="6">Methyl-accepting chemotaxis protein</fullName>
    </recommendedName>
</protein>
<dbReference type="RefSeq" id="WP_395816376.1">
    <property type="nucleotide sequence ID" value="NZ_CP043494.1"/>
</dbReference>
<accession>A0ABY9WK03</accession>